<dbReference type="GO" id="GO:0030424">
    <property type="term" value="C:axon"/>
    <property type="evidence" value="ECO:0007669"/>
    <property type="project" value="TreeGrafter"/>
</dbReference>
<dbReference type="Proteomes" id="UP000076407">
    <property type="component" value="Unassembled WGS sequence"/>
</dbReference>
<keyword evidence="4 8" id="KW-1133">Transmembrane helix</keyword>
<proteinExistence type="predicted"/>
<keyword evidence="10" id="KW-1185">Reference proteome</keyword>
<protein>
    <recommendedName>
        <fullName evidence="11">Gustatory receptor</fullName>
    </recommendedName>
</protein>
<evidence type="ECO:0000256" key="6">
    <source>
        <dbReference type="ARBA" id="ARBA00023170"/>
    </source>
</evidence>
<dbReference type="EnsemblMetazoa" id="AQUA011622-RA">
    <property type="protein sequence ID" value="AQUA011622-PA"/>
    <property type="gene ID" value="AQUA011622"/>
</dbReference>
<evidence type="ECO:0000256" key="1">
    <source>
        <dbReference type="ARBA" id="ARBA00004651"/>
    </source>
</evidence>
<keyword evidence="2" id="KW-1003">Cell membrane</keyword>
<feature type="transmembrane region" description="Helical" evidence="8">
    <location>
        <begin position="774"/>
        <end position="796"/>
    </location>
</feature>
<feature type="transmembrane region" description="Helical" evidence="8">
    <location>
        <begin position="91"/>
        <end position="112"/>
    </location>
</feature>
<dbReference type="Pfam" id="PF08395">
    <property type="entry name" value="7tm_7"/>
    <property type="match status" value="3"/>
</dbReference>
<dbReference type="GO" id="GO:0043025">
    <property type="term" value="C:neuronal cell body"/>
    <property type="evidence" value="ECO:0007669"/>
    <property type="project" value="TreeGrafter"/>
</dbReference>
<organism evidence="9 10">
    <name type="scientific">Anopheles quadriannulatus</name>
    <name type="common">Mosquito</name>
    <dbReference type="NCBI Taxonomy" id="34691"/>
    <lineage>
        <taxon>Eukaryota</taxon>
        <taxon>Metazoa</taxon>
        <taxon>Ecdysozoa</taxon>
        <taxon>Arthropoda</taxon>
        <taxon>Hexapoda</taxon>
        <taxon>Insecta</taxon>
        <taxon>Pterygota</taxon>
        <taxon>Neoptera</taxon>
        <taxon>Endopterygota</taxon>
        <taxon>Diptera</taxon>
        <taxon>Nematocera</taxon>
        <taxon>Culicoidea</taxon>
        <taxon>Culicidae</taxon>
        <taxon>Anophelinae</taxon>
        <taxon>Anopheles</taxon>
    </lineage>
</organism>
<feature type="transmembrane region" description="Helical" evidence="8">
    <location>
        <begin position="629"/>
        <end position="648"/>
    </location>
</feature>
<evidence type="ECO:0000313" key="10">
    <source>
        <dbReference type="Proteomes" id="UP000076407"/>
    </source>
</evidence>
<evidence type="ECO:0000256" key="5">
    <source>
        <dbReference type="ARBA" id="ARBA00023136"/>
    </source>
</evidence>
<dbReference type="AlphaFoldDB" id="A0A182XP21"/>
<comment type="subcellular location">
    <subcellularLocation>
        <location evidence="1">Cell membrane</location>
        <topology evidence="1">Multi-pass membrane protein</topology>
    </subcellularLocation>
</comment>
<keyword evidence="5 8" id="KW-0472">Membrane</keyword>
<dbReference type="GO" id="GO:0008049">
    <property type="term" value="P:male courtship behavior"/>
    <property type="evidence" value="ECO:0007669"/>
    <property type="project" value="TreeGrafter"/>
</dbReference>
<evidence type="ECO:0000256" key="3">
    <source>
        <dbReference type="ARBA" id="ARBA00022692"/>
    </source>
</evidence>
<keyword evidence="6" id="KW-0675">Receptor</keyword>
<evidence type="ECO:0008006" key="11">
    <source>
        <dbReference type="Google" id="ProtNLM"/>
    </source>
</evidence>
<dbReference type="GO" id="GO:0030425">
    <property type="term" value="C:dendrite"/>
    <property type="evidence" value="ECO:0007669"/>
    <property type="project" value="TreeGrafter"/>
</dbReference>
<evidence type="ECO:0000256" key="2">
    <source>
        <dbReference type="ARBA" id="ARBA00022475"/>
    </source>
</evidence>
<evidence type="ECO:0000256" key="7">
    <source>
        <dbReference type="ARBA" id="ARBA00023224"/>
    </source>
</evidence>
<dbReference type="VEuPathDB" id="VectorBase:AQUA011622"/>
<dbReference type="InterPro" id="IPR013604">
    <property type="entry name" value="7TM_chemorcpt"/>
</dbReference>
<dbReference type="GO" id="GO:0005886">
    <property type="term" value="C:plasma membrane"/>
    <property type="evidence" value="ECO:0007669"/>
    <property type="project" value="UniProtKB-SubCell"/>
</dbReference>
<dbReference type="GO" id="GO:0007165">
    <property type="term" value="P:signal transduction"/>
    <property type="evidence" value="ECO:0007669"/>
    <property type="project" value="UniProtKB-KW"/>
</dbReference>
<evidence type="ECO:0000256" key="4">
    <source>
        <dbReference type="ARBA" id="ARBA00022989"/>
    </source>
</evidence>
<keyword evidence="3 8" id="KW-0812">Transmembrane</keyword>
<evidence type="ECO:0000256" key="8">
    <source>
        <dbReference type="SAM" id="Phobius"/>
    </source>
</evidence>
<name>A0A182XP21_ANOQN</name>
<feature type="transmembrane region" description="Helical" evidence="8">
    <location>
        <begin position="217"/>
        <end position="243"/>
    </location>
</feature>
<dbReference type="PANTHER" id="PTHR21143">
    <property type="entry name" value="INVERTEBRATE GUSTATORY RECEPTOR"/>
    <property type="match status" value="1"/>
</dbReference>
<feature type="transmembrane region" description="Helical" evidence="8">
    <location>
        <begin position="44"/>
        <end position="71"/>
    </location>
</feature>
<feature type="transmembrane region" description="Helical" evidence="8">
    <location>
        <begin position="699"/>
        <end position="717"/>
    </location>
</feature>
<dbReference type="GO" id="GO:0050909">
    <property type="term" value="P:sensory perception of taste"/>
    <property type="evidence" value="ECO:0007669"/>
    <property type="project" value="InterPro"/>
</dbReference>
<feature type="transmembrane region" description="Helical" evidence="8">
    <location>
        <begin position="512"/>
        <end position="535"/>
    </location>
</feature>
<dbReference type="STRING" id="34691.A0A182XP21"/>
<feature type="transmembrane region" description="Helical" evidence="8">
    <location>
        <begin position="124"/>
        <end position="147"/>
    </location>
</feature>
<sequence length="799" mass="92222">MQNSSRMMSFINYPRSIFNQLNHSRTQCDSAAADRASAMLGRALVWWFTMSHDVAITKAVLVLIKCFGQLYGILPLASNALTFERSRPVLWYSRTIALLLMVIYPCAYIVLLTDHEFPILALSYYLVMLQFTLNYIIVGVLYLHVLFDPTPLLYVLNELIERTRALLRHIDPPAGESPVGRRLFFKTVAIDLLQSFTWYGTFIWLQRKFGATYILAFWLNSVAVMQIVAALNILLATLLWGAFLYRLINERLRTVIGSLLQLDDTDRQVRDSATGRERQFICNHIYLQLTILRTHHSALTKCIQSIVEFYNMPLALIMLYQFLIIISEVSRSAYIHFRFTYSSFGCNSASELFIAGKCNAHDQSPKRTPSERFAMLYGYLTLLVLRLHFHTAQCIGFVPLHFNEQLLTFQTSRWLTVWSHALALTLLCAYPYVYVILLTGIRYPKLTLVNYLVWMQCSLHYVNLALIYYHLLPARPVIRDIFNGFVQLFRTLNGAGCHQWKGKSTKKNVLKLALKMILCDTLLCALFVLYFGQFFIHDGDIQSQILWTLNIFSVWQSAIFTNLIVVTLIIGVHFFEILNHRLSMYIRQMCAPDSHQKQLRRQISTYEALKSVQRNHHLVTSNVKSFIHLLRLPMACLLLVQFALIYALDRLSKQRSADTVSNKLLVISFRYNAPTQIFYAYTSIVQDIKNDVDVPLGTYMSSILFAVFEAIQFYYIVSASSEITEEAEKTGVLLNEFLPTDPNPRVERCIESFAIELLHEDFKINNCGMYDVDYTLMFSMIATITSYLIMLVQFQLAEI</sequence>
<keyword evidence="7" id="KW-0807">Transducer</keyword>
<dbReference type="PANTHER" id="PTHR21143:SF134">
    <property type="entry name" value="GUSTATORY RECEPTOR"/>
    <property type="match status" value="1"/>
</dbReference>
<feature type="transmembrane region" description="Helical" evidence="8">
    <location>
        <begin position="448"/>
        <end position="469"/>
    </location>
</feature>
<feature type="transmembrane region" description="Helical" evidence="8">
    <location>
        <begin position="418"/>
        <end position="441"/>
    </location>
</feature>
<accession>A0A182XP21</accession>
<feature type="transmembrane region" description="Helical" evidence="8">
    <location>
        <begin position="555"/>
        <end position="578"/>
    </location>
</feature>
<reference evidence="9" key="1">
    <citation type="submission" date="2020-05" db="UniProtKB">
        <authorList>
            <consortium name="EnsemblMetazoa"/>
        </authorList>
    </citation>
    <scope>IDENTIFICATION</scope>
    <source>
        <strain evidence="9">SANGQUA</strain>
    </source>
</reference>
<dbReference type="GO" id="GO:0007635">
    <property type="term" value="P:chemosensory behavior"/>
    <property type="evidence" value="ECO:0007669"/>
    <property type="project" value="TreeGrafter"/>
</dbReference>
<evidence type="ECO:0000313" key="9">
    <source>
        <dbReference type="EnsemblMetazoa" id="AQUA011622-PA"/>
    </source>
</evidence>